<comment type="cofactor">
    <cofactor evidence="2">
        <name>Zn(2+)</name>
        <dbReference type="ChEBI" id="CHEBI:29105"/>
    </cofactor>
</comment>
<dbReference type="GO" id="GO:0070006">
    <property type="term" value="F:metalloaminopeptidase activity"/>
    <property type="evidence" value="ECO:0007669"/>
    <property type="project" value="TreeGrafter"/>
</dbReference>
<dbReference type="EC" id="3.4.11.2" evidence="4"/>
<proteinExistence type="inferred from homology"/>
<evidence type="ECO:0000256" key="13">
    <source>
        <dbReference type="ARBA" id="ARBA00031533"/>
    </source>
</evidence>
<dbReference type="RefSeq" id="WP_118912863.1">
    <property type="nucleotide sequence ID" value="NZ_QWLM01000004.1"/>
</dbReference>
<keyword evidence="7" id="KW-0645">Protease</keyword>
<evidence type="ECO:0000256" key="14">
    <source>
        <dbReference type="SAM" id="MobiDB-lite"/>
    </source>
</evidence>
<comment type="caution">
    <text evidence="17">The sequence shown here is derived from an EMBL/GenBank/DDBJ whole genome shotgun (WGS) entry which is preliminary data.</text>
</comment>
<evidence type="ECO:0000256" key="12">
    <source>
        <dbReference type="ARBA" id="ARBA00029811"/>
    </source>
</evidence>
<dbReference type="InterPro" id="IPR042097">
    <property type="entry name" value="Aminopeptidase_N-like_N_sf"/>
</dbReference>
<dbReference type="GO" id="GO:0042277">
    <property type="term" value="F:peptide binding"/>
    <property type="evidence" value="ECO:0007669"/>
    <property type="project" value="TreeGrafter"/>
</dbReference>
<keyword evidence="6" id="KW-0031">Aminopeptidase</keyword>
<evidence type="ECO:0000259" key="16">
    <source>
        <dbReference type="Pfam" id="PF17900"/>
    </source>
</evidence>
<evidence type="ECO:0000256" key="8">
    <source>
        <dbReference type="ARBA" id="ARBA00022723"/>
    </source>
</evidence>
<evidence type="ECO:0000256" key="5">
    <source>
        <dbReference type="ARBA" id="ARBA00015611"/>
    </source>
</evidence>
<dbReference type="Gene3D" id="2.60.40.1730">
    <property type="entry name" value="tricorn interacting facor f3 domain"/>
    <property type="match status" value="1"/>
</dbReference>
<feature type="domain" description="Aminopeptidase N-like N-terminal" evidence="16">
    <location>
        <begin position="33"/>
        <end position="208"/>
    </location>
</feature>
<evidence type="ECO:0000313" key="18">
    <source>
        <dbReference type="Proteomes" id="UP000285376"/>
    </source>
</evidence>
<dbReference type="EMBL" id="QWLM01000004">
    <property type="protein sequence ID" value="RHW46575.1"/>
    <property type="molecule type" value="Genomic_DNA"/>
</dbReference>
<evidence type="ECO:0000256" key="4">
    <source>
        <dbReference type="ARBA" id="ARBA00012564"/>
    </source>
</evidence>
<feature type="domain" description="Peptidase M1 membrane alanine aminopeptidase" evidence="15">
    <location>
        <begin position="247"/>
        <end position="439"/>
    </location>
</feature>
<dbReference type="PANTHER" id="PTHR11533:SF174">
    <property type="entry name" value="PUROMYCIN-SENSITIVE AMINOPEPTIDASE-RELATED"/>
    <property type="match status" value="1"/>
</dbReference>
<dbReference type="GO" id="GO:0006508">
    <property type="term" value="P:proteolysis"/>
    <property type="evidence" value="ECO:0007669"/>
    <property type="project" value="UniProtKB-KW"/>
</dbReference>
<dbReference type="PRINTS" id="PR00756">
    <property type="entry name" value="ALADIPTASE"/>
</dbReference>
<evidence type="ECO:0000256" key="2">
    <source>
        <dbReference type="ARBA" id="ARBA00001947"/>
    </source>
</evidence>
<dbReference type="SUPFAM" id="SSF63737">
    <property type="entry name" value="Leukotriene A4 hydrolase N-terminal domain"/>
    <property type="match status" value="1"/>
</dbReference>
<evidence type="ECO:0000256" key="3">
    <source>
        <dbReference type="ARBA" id="ARBA00010136"/>
    </source>
</evidence>
<organism evidence="17 18">
    <name type="scientific">Dermacoccus abyssi</name>
    <dbReference type="NCBI Taxonomy" id="322596"/>
    <lineage>
        <taxon>Bacteria</taxon>
        <taxon>Bacillati</taxon>
        <taxon>Actinomycetota</taxon>
        <taxon>Actinomycetes</taxon>
        <taxon>Micrococcales</taxon>
        <taxon>Dermacoccaceae</taxon>
        <taxon>Dermacoccus</taxon>
    </lineage>
</organism>
<evidence type="ECO:0000313" key="17">
    <source>
        <dbReference type="EMBL" id="RHW46575.1"/>
    </source>
</evidence>
<dbReference type="SUPFAM" id="SSF55486">
    <property type="entry name" value="Metalloproteases ('zincins'), catalytic domain"/>
    <property type="match status" value="1"/>
</dbReference>
<dbReference type="InterPro" id="IPR050344">
    <property type="entry name" value="Peptidase_M1_aminopeptidases"/>
</dbReference>
<feature type="compositionally biased region" description="Basic and acidic residues" evidence="14">
    <location>
        <begin position="1"/>
        <end position="11"/>
    </location>
</feature>
<accession>A0A417Z7E3</accession>
<feature type="region of interest" description="Disordered" evidence="14">
    <location>
        <begin position="1"/>
        <end position="23"/>
    </location>
</feature>
<keyword evidence="8" id="KW-0479">Metal-binding</keyword>
<comment type="similarity">
    <text evidence="3">Belongs to the peptidase M1 family.</text>
</comment>
<evidence type="ECO:0000256" key="9">
    <source>
        <dbReference type="ARBA" id="ARBA00022801"/>
    </source>
</evidence>
<dbReference type="InterPro" id="IPR001930">
    <property type="entry name" value="Peptidase_M1"/>
</dbReference>
<keyword evidence="10" id="KW-0862">Zinc</keyword>
<protein>
    <recommendedName>
        <fullName evidence="5">Aminopeptidase N</fullName>
        <ecNumber evidence="4">3.4.11.2</ecNumber>
    </recommendedName>
    <alternativeName>
        <fullName evidence="12">Alanine aminopeptidase</fullName>
    </alternativeName>
    <alternativeName>
        <fullName evidence="13">Lysyl aminopeptidase</fullName>
    </alternativeName>
</protein>
<dbReference type="InterPro" id="IPR014782">
    <property type="entry name" value="Peptidase_M1_dom"/>
</dbReference>
<evidence type="ECO:0000256" key="10">
    <source>
        <dbReference type="ARBA" id="ARBA00022833"/>
    </source>
</evidence>
<evidence type="ECO:0000256" key="6">
    <source>
        <dbReference type="ARBA" id="ARBA00022438"/>
    </source>
</evidence>
<evidence type="ECO:0000259" key="15">
    <source>
        <dbReference type="Pfam" id="PF01433"/>
    </source>
</evidence>
<keyword evidence="9" id="KW-0378">Hydrolase</keyword>
<dbReference type="InterPro" id="IPR045357">
    <property type="entry name" value="Aminopeptidase_N-like_N"/>
</dbReference>
<dbReference type="GO" id="GO:0005615">
    <property type="term" value="C:extracellular space"/>
    <property type="evidence" value="ECO:0007669"/>
    <property type="project" value="TreeGrafter"/>
</dbReference>
<gene>
    <name evidence="17" type="ORF">D1832_04820</name>
</gene>
<sequence>MNGAHEHETPPHPHRRADPYVPGHGDTTFGVDAYDLTLDYSPAGNHLDAKAVLTCRIADDVTEPVARIELDLHSRLKVTKLAVAGARVGRYGHDHSRLFVRFAQPLAAGTPFTVTVAYKGSPGPMRGLDGDAGWEELTDGVIVASQPHGSPTWFPCNDRAADKAMYRFVVTTDSDYAVVANGSLVRRRQAGRRTTWTYECPSPMSPYLATLQMGQYETKQLRTSPSDVRLVYPPRLREAVRTAYADQVHMIDFFSSRFGDYPFDSYTVVITDDDLEIPLESQTLSTFGANFTNRSWDAQRLIAHELAHQWFGNAVTSSAWEDIWLHEGFACYSEWLWSEEAGLATAIQRAHEHHGRLSRLPQDLRLQDPGPDDMFDDRVYKRGALTLHALRTLLGDEAFFGLLRRWVTEHRYATVTTADFIALTEQVAGQDLGEFFDAWLRALRLPALPSLPLSGPRV</sequence>
<dbReference type="Pfam" id="PF01433">
    <property type="entry name" value="Peptidase_M1"/>
    <property type="match status" value="1"/>
</dbReference>
<dbReference type="GO" id="GO:0016285">
    <property type="term" value="F:alanyl aminopeptidase activity"/>
    <property type="evidence" value="ECO:0007669"/>
    <property type="project" value="UniProtKB-EC"/>
</dbReference>
<reference evidence="17 18" key="1">
    <citation type="submission" date="2018-08" db="EMBL/GenBank/DDBJ databases">
        <title>Whole genome sequence analysis of Dermacoccus abyssi bacteria isolated from Deep Mariana trench Micromonospora spp reveals genes involved in the environmental adaptation and production of secondary metabolites.</title>
        <authorList>
            <person name="Abdel-Mageed W.M."/>
            <person name="Lehri B."/>
            <person name="Nouioui I."/>
            <person name="Goodfellow I."/>
            <person name="Jaspars M."/>
            <person name="Karlyshev A."/>
        </authorList>
    </citation>
    <scope>NUCLEOTIDE SEQUENCE [LARGE SCALE GENOMIC DNA]</scope>
    <source>
        <strain evidence="17 18">MT1.1</strain>
    </source>
</reference>
<dbReference type="PANTHER" id="PTHR11533">
    <property type="entry name" value="PROTEASE M1 ZINC METALLOPROTEASE"/>
    <property type="match status" value="1"/>
</dbReference>
<comment type="catalytic activity">
    <reaction evidence="1">
        <text>Release of an N-terminal amino acid, Xaa-|-Yaa- from a peptide, amide or arylamide. Xaa is preferably Ala, but may be most amino acids including Pro (slow action). When a terminal hydrophobic residue is followed by a prolyl residue, the two may be released as an intact Xaa-Pro dipeptide.</text>
        <dbReference type="EC" id="3.4.11.2"/>
    </reaction>
</comment>
<dbReference type="GO" id="GO:0043171">
    <property type="term" value="P:peptide catabolic process"/>
    <property type="evidence" value="ECO:0007669"/>
    <property type="project" value="TreeGrafter"/>
</dbReference>
<dbReference type="InterPro" id="IPR027268">
    <property type="entry name" value="Peptidase_M4/M1_CTD_sf"/>
</dbReference>
<dbReference type="Pfam" id="PF17900">
    <property type="entry name" value="Peptidase_M1_N"/>
    <property type="match status" value="1"/>
</dbReference>
<evidence type="ECO:0000256" key="11">
    <source>
        <dbReference type="ARBA" id="ARBA00023049"/>
    </source>
</evidence>
<dbReference type="Proteomes" id="UP000285376">
    <property type="component" value="Unassembled WGS sequence"/>
</dbReference>
<dbReference type="GO" id="GO:0005737">
    <property type="term" value="C:cytoplasm"/>
    <property type="evidence" value="ECO:0007669"/>
    <property type="project" value="TreeGrafter"/>
</dbReference>
<dbReference type="AlphaFoldDB" id="A0A417Z7E3"/>
<evidence type="ECO:0000256" key="7">
    <source>
        <dbReference type="ARBA" id="ARBA00022670"/>
    </source>
</evidence>
<dbReference type="GO" id="GO:0016020">
    <property type="term" value="C:membrane"/>
    <property type="evidence" value="ECO:0007669"/>
    <property type="project" value="TreeGrafter"/>
</dbReference>
<name>A0A417Z7E3_9MICO</name>
<dbReference type="CDD" id="cd09603">
    <property type="entry name" value="M1_APN_like"/>
    <property type="match status" value="1"/>
</dbReference>
<dbReference type="Gene3D" id="1.10.390.10">
    <property type="entry name" value="Neutral Protease Domain 2"/>
    <property type="match status" value="1"/>
</dbReference>
<dbReference type="GO" id="GO:0008270">
    <property type="term" value="F:zinc ion binding"/>
    <property type="evidence" value="ECO:0007669"/>
    <property type="project" value="InterPro"/>
</dbReference>
<evidence type="ECO:0000256" key="1">
    <source>
        <dbReference type="ARBA" id="ARBA00000098"/>
    </source>
</evidence>
<keyword evidence="11" id="KW-0482">Metalloprotease</keyword>